<name>A0A563E3L4_9MICO</name>
<dbReference type="Pfam" id="PF00583">
    <property type="entry name" value="Acetyltransf_1"/>
    <property type="match status" value="1"/>
</dbReference>
<dbReference type="PROSITE" id="PS51186">
    <property type="entry name" value="GNAT"/>
    <property type="match status" value="1"/>
</dbReference>
<feature type="domain" description="N-acetyltransferase" evidence="1">
    <location>
        <begin position="1"/>
        <end position="119"/>
    </location>
</feature>
<dbReference type="InterPro" id="IPR000182">
    <property type="entry name" value="GNAT_dom"/>
</dbReference>
<dbReference type="SUPFAM" id="SSF55729">
    <property type="entry name" value="Acyl-CoA N-acyltransferases (Nat)"/>
    <property type="match status" value="1"/>
</dbReference>
<dbReference type="OrthoDB" id="3174517at2"/>
<dbReference type="Gene3D" id="3.40.630.30">
    <property type="match status" value="1"/>
</dbReference>
<dbReference type="PANTHER" id="PTHR43305">
    <property type="entry name" value="FAMILY N-ACETYLTRANSFERASE, PUTATIVE (AFU_ORTHOLOGUE AFUA_2G01380)-RELATED"/>
    <property type="match status" value="1"/>
</dbReference>
<protein>
    <submittedName>
        <fullName evidence="2">GNAT family N-acetyltransferase</fullName>
    </submittedName>
</protein>
<dbReference type="AlphaFoldDB" id="A0A563E3L4"/>
<keyword evidence="2" id="KW-0808">Transferase</keyword>
<keyword evidence="3" id="KW-1185">Reference proteome</keyword>
<dbReference type="InterPro" id="IPR052777">
    <property type="entry name" value="Acetyltransferase_Enz"/>
</dbReference>
<organism evidence="2 3">
    <name type="scientific">Leekyejoonella antrihumi</name>
    <dbReference type="NCBI Taxonomy" id="1660198"/>
    <lineage>
        <taxon>Bacteria</taxon>
        <taxon>Bacillati</taxon>
        <taxon>Actinomycetota</taxon>
        <taxon>Actinomycetes</taxon>
        <taxon>Micrococcales</taxon>
        <taxon>Dermacoccaceae</taxon>
        <taxon>Leekyejoonella</taxon>
    </lineage>
</organism>
<gene>
    <name evidence="2" type="ORF">FGL98_06760</name>
</gene>
<dbReference type="PANTHER" id="PTHR43305:SF1">
    <property type="entry name" value="FAMILY N-ACETYLTRANSFERASE, PUTATIVE (AFU_ORTHOLOGUE AFUA_2G01380)-RELATED"/>
    <property type="match status" value="1"/>
</dbReference>
<dbReference type="InterPro" id="IPR016181">
    <property type="entry name" value="Acyl_CoA_acyltransferase"/>
</dbReference>
<reference evidence="2 3" key="2">
    <citation type="submission" date="2019-08" db="EMBL/GenBank/DDBJ databases">
        <title>Jejuicoccus antrihumi gen. nov., sp. nov., a new member of the family Dermacoccaceae isolated from a cave.</title>
        <authorList>
            <person name="Schumann P."/>
            <person name="Kim I.S."/>
        </authorList>
    </citation>
    <scope>NUCLEOTIDE SEQUENCE [LARGE SCALE GENOMIC DNA]</scope>
    <source>
        <strain evidence="2 3">C5-26</strain>
    </source>
</reference>
<reference evidence="2 3" key="1">
    <citation type="submission" date="2019-05" db="EMBL/GenBank/DDBJ databases">
        <authorList>
            <person name="Lee S.D."/>
        </authorList>
    </citation>
    <scope>NUCLEOTIDE SEQUENCE [LARGE SCALE GENOMIC DNA]</scope>
    <source>
        <strain evidence="2 3">C5-26</strain>
    </source>
</reference>
<evidence type="ECO:0000313" key="3">
    <source>
        <dbReference type="Proteomes" id="UP000320244"/>
    </source>
</evidence>
<evidence type="ECO:0000259" key="1">
    <source>
        <dbReference type="PROSITE" id="PS51186"/>
    </source>
</evidence>
<dbReference type="EMBL" id="VCQV01000007">
    <property type="protein sequence ID" value="TWP37116.1"/>
    <property type="molecule type" value="Genomic_DNA"/>
</dbReference>
<proteinExistence type="predicted"/>
<evidence type="ECO:0000313" key="2">
    <source>
        <dbReference type="EMBL" id="TWP37116.1"/>
    </source>
</evidence>
<accession>A0A563E3L4</accession>
<comment type="caution">
    <text evidence="2">The sequence shown here is derived from an EMBL/GenBank/DDBJ whole genome shotgun (WGS) entry which is preliminary data.</text>
</comment>
<dbReference type="GO" id="GO:0016747">
    <property type="term" value="F:acyltransferase activity, transferring groups other than amino-acyl groups"/>
    <property type="evidence" value="ECO:0007669"/>
    <property type="project" value="InterPro"/>
</dbReference>
<sequence length="130" mass="14125">MTMELVQLHSFYAAPGFLLLAHEDGEAVGCVGLRALDAARGEVRHLFVRPEHRGGGLGRRLLDRTSELARAHGLRQLVLNTLATMTAARALYDAEGFEPIEPYVATPVEGVLFLGRDLDVRHHGTDAAGQ</sequence>
<dbReference type="Proteomes" id="UP000320244">
    <property type="component" value="Unassembled WGS sequence"/>
</dbReference>